<dbReference type="InterPro" id="IPR015191">
    <property type="entry name" value="SelB_WHD4"/>
</dbReference>
<dbReference type="InterPro" id="IPR050055">
    <property type="entry name" value="EF-Tu_GTPase"/>
</dbReference>
<dbReference type="PANTHER" id="PTHR43721:SF11">
    <property type="entry name" value="SELENOCYSTEINE-SPECIFIC ELONGATION FACTOR"/>
    <property type="match status" value="1"/>
</dbReference>
<dbReference type="InterPro" id="IPR004161">
    <property type="entry name" value="EFTu-like_2"/>
</dbReference>
<dbReference type="InterPro" id="IPR009000">
    <property type="entry name" value="Transl_B-barrel_sf"/>
</dbReference>
<organism evidence="9 10">
    <name type="scientific">Candidatus Campylobacter infans</name>
    <dbReference type="NCBI Taxonomy" id="2561898"/>
    <lineage>
        <taxon>Bacteria</taxon>
        <taxon>Pseudomonadati</taxon>
        <taxon>Campylobacterota</taxon>
        <taxon>Epsilonproteobacteria</taxon>
        <taxon>Campylobacterales</taxon>
        <taxon>Campylobacteraceae</taxon>
        <taxon>Campylobacter</taxon>
    </lineage>
</organism>
<dbReference type="Pfam" id="PF00009">
    <property type="entry name" value="GTP_EFTU"/>
    <property type="match status" value="1"/>
</dbReference>
<dbReference type="Proteomes" id="UP000509414">
    <property type="component" value="Chromosome"/>
</dbReference>
<dbReference type="Pfam" id="PF03144">
    <property type="entry name" value="GTP_EFTU_D2"/>
    <property type="match status" value="1"/>
</dbReference>
<feature type="domain" description="Tr-type G" evidence="8">
    <location>
        <begin position="1"/>
        <end position="172"/>
    </location>
</feature>
<keyword evidence="5" id="KW-0342">GTP-binding</keyword>
<name>A0A7H9CG73_9BACT</name>
<keyword evidence="5" id="KW-0547">Nucleotide-binding</keyword>
<evidence type="ECO:0000256" key="4">
    <source>
        <dbReference type="ARBA" id="ARBA00022917"/>
    </source>
</evidence>
<dbReference type="InterPro" id="IPR036388">
    <property type="entry name" value="WH-like_DNA-bd_sf"/>
</dbReference>
<comment type="function">
    <text evidence="6">Translation factor necessary for the incorporation of selenocysteine into proteins. It probably replaces EF-Tu for the insertion of selenocysteine directed by the UGA codon. SelB binds GTP and GDP.</text>
</comment>
<dbReference type="PANTHER" id="PTHR43721">
    <property type="entry name" value="ELONGATION FACTOR TU-RELATED"/>
    <property type="match status" value="1"/>
</dbReference>
<dbReference type="InterPro" id="IPR036390">
    <property type="entry name" value="WH_DNA-bd_sf"/>
</dbReference>
<dbReference type="GO" id="GO:0003723">
    <property type="term" value="F:RNA binding"/>
    <property type="evidence" value="ECO:0007669"/>
    <property type="project" value="InterPro"/>
</dbReference>
<dbReference type="AlphaFoldDB" id="A0A7H9CG73"/>
<dbReference type="RefSeq" id="WP_179975588.1">
    <property type="nucleotide sequence ID" value="NZ_CP049075.1"/>
</dbReference>
<gene>
    <name evidence="9" type="primary">selB</name>
    <name evidence="9" type="ORF">CINF_0443</name>
</gene>
<keyword evidence="10" id="KW-1185">Reference proteome</keyword>
<comment type="subcellular location">
    <subcellularLocation>
        <location evidence="1">Cytoplasm</location>
    </subcellularLocation>
</comment>
<dbReference type="CDD" id="cd04171">
    <property type="entry name" value="SelB"/>
    <property type="match status" value="1"/>
</dbReference>
<sequence length="615" mass="68804">MANLLVATAGHIDHGKTALIQALNGFNGDSTKEEKERAITIDLSFSNLKNGEQNISFIDVPGHENLLKTMISGAFSIDVGLVVIAGDDGLMPQSIEHIKVLNYLGINSLILAITKCDLISHERALFVLKSAQEFLKNYENLNILKSFFISIKDEKSIKDLKNYLFTLKAKERDINGVLRYYVDRAFILKGIGVIATGSIISGTLKKGEKLFNYDKQKELSIKSLQTHGVLVQSACACERLALNLSGCEFKDITKGDFISKKGYFRAFKELDCVVFGQIRHNENLLFCIGTKQVNAKILILNASCDETKPKPKDKENKFYATIKLKNAVFASFNEPFILLSLGRVRAGGRVLNPISEPLKKSVKTELLQALENKNFLKAFGILKSAHKNGFGLISSEQRFNLSHENALNIAKKLGNALIDENALNVYDISAKEHIKAYIKFLLQKNEFAIFSATSIALKLPWASAFLAQLCIDEMSEFLSKNDGVYTKKGVDFSKLKKRVEDEILSILDKQALMPQAPYNIYDYLEIDRTSGDNALKKLCAKKIVIRLAHNLFISAKHLNNALEKLKELIKKDGFVNINTAKKTLNLSRKYTIAYLEALDKDENITKNGTDRVFKI</sequence>
<evidence type="ECO:0000256" key="7">
    <source>
        <dbReference type="ARBA" id="ARBA00031615"/>
    </source>
</evidence>
<dbReference type="Gene3D" id="3.40.50.300">
    <property type="entry name" value="P-loop containing nucleotide triphosphate hydrolases"/>
    <property type="match status" value="1"/>
</dbReference>
<evidence type="ECO:0000259" key="8">
    <source>
        <dbReference type="PROSITE" id="PS51722"/>
    </source>
</evidence>
<dbReference type="Gene3D" id="1.10.10.10">
    <property type="entry name" value="Winged helix-like DNA-binding domain superfamily/Winged helix DNA-binding domain"/>
    <property type="match status" value="1"/>
</dbReference>
<evidence type="ECO:0000256" key="3">
    <source>
        <dbReference type="ARBA" id="ARBA00022490"/>
    </source>
</evidence>
<accession>A0A7H9CG73</accession>
<evidence type="ECO:0000313" key="9">
    <source>
        <dbReference type="EMBL" id="QLI04972.1"/>
    </source>
</evidence>
<dbReference type="KEGG" id="cinf:CINF_0443"/>
<evidence type="ECO:0000256" key="6">
    <source>
        <dbReference type="ARBA" id="ARBA00025526"/>
    </source>
</evidence>
<keyword evidence="4" id="KW-0648">Protein biosynthesis</keyword>
<keyword evidence="9" id="KW-0251">Elongation factor</keyword>
<dbReference type="GO" id="GO:0005525">
    <property type="term" value="F:GTP binding"/>
    <property type="evidence" value="ECO:0007669"/>
    <property type="project" value="UniProtKB-KW"/>
</dbReference>
<dbReference type="EMBL" id="CP049075">
    <property type="protein sequence ID" value="QLI04972.1"/>
    <property type="molecule type" value="Genomic_DNA"/>
</dbReference>
<proteinExistence type="predicted"/>
<dbReference type="GO" id="GO:0003746">
    <property type="term" value="F:translation elongation factor activity"/>
    <property type="evidence" value="ECO:0007669"/>
    <property type="project" value="UniProtKB-KW"/>
</dbReference>
<dbReference type="InterPro" id="IPR027417">
    <property type="entry name" value="P-loop_NTPase"/>
</dbReference>
<dbReference type="SUPFAM" id="SSF50447">
    <property type="entry name" value="Translation proteins"/>
    <property type="match status" value="1"/>
</dbReference>
<dbReference type="InterPro" id="IPR004535">
    <property type="entry name" value="Transl_elong_SelB"/>
</dbReference>
<dbReference type="SUPFAM" id="SSF46785">
    <property type="entry name" value="Winged helix' DNA-binding domain"/>
    <property type="match status" value="1"/>
</dbReference>
<evidence type="ECO:0000313" key="10">
    <source>
        <dbReference type="Proteomes" id="UP000509414"/>
    </source>
</evidence>
<evidence type="ECO:0000256" key="2">
    <source>
        <dbReference type="ARBA" id="ARBA00015953"/>
    </source>
</evidence>
<dbReference type="Pfam" id="PF09107">
    <property type="entry name" value="WHD_3rd_SelB"/>
    <property type="match status" value="1"/>
</dbReference>
<dbReference type="Gene3D" id="2.40.30.10">
    <property type="entry name" value="Translation factors"/>
    <property type="match status" value="1"/>
</dbReference>
<dbReference type="SUPFAM" id="SSF52540">
    <property type="entry name" value="P-loop containing nucleoside triphosphate hydrolases"/>
    <property type="match status" value="1"/>
</dbReference>
<dbReference type="PROSITE" id="PS51722">
    <property type="entry name" value="G_TR_2"/>
    <property type="match status" value="1"/>
</dbReference>
<dbReference type="GO" id="GO:0003924">
    <property type="term" value="F:GTPase activity"/>
    <property type="evidence" value="ECO:0007669"/>
    <property type="project" value="InterPro"/>
</dbReference>
<dbReference type="GO" id="GO:0005737">
    <property type="term" value="C:cytoplasm"/>
    <property type="evidence" value="ECO:0007669"/>
    <property type="project" value="UniProtKB-SubCell"/>
</dbReference>
<evidence type="ECO:0000256" key="1">
    <source>
        <dbReference type="ARBA" id="ARBA00004496"/>
    </source>
</evidence>
<dbReference type="InterPro" id="IPR000795">
    <property type="entry name" value="T_Tr_GTP-bd_dom"/>
</dbReference>
<reference evidence="9 10" key="1">
    <citation type="submission" date="2020-02" db="EMBL/GenBank/DDBJ databases">
        <title>Complete genome sequence of the novel Campylobacter species Candidatus Campylobacter infans.</title>
        <authorList>
            <person name="Duim B."/>
            <person name="Zomer A."/>
            <person name="van der Graaf L."/>
            <person name="Wagenaar J."/>
        </authorList>
    </citation>
    <scope>NUCLEOTIDE SEQUENCE [LARGE SCALE GENOMIC DNA]</scope>
    <source>
        <strain evidence="9 10">19S00001</strain>
    </source>
</reference>
<dbReference type="NCBIfam" id="TIGR00475">
    <property type="entry name" value="selB"/>
    <property type="match status" value="1"/>
</dbReference>
<dbReference type="GO" id="GO:0001514">
    <property type="term" value="P:selenocysteine incorporation"/>
    <property type="evidence" value="ECO:0007669"/>
    <property type="project" value="InterPro"/>
</dbReference>
<evidence type="ECO:0000256" key="5">
    <source>
        <dbReference type="ARBA" id="ARBA00023134"/>
    </source>
</evidence>
<keyword evidence="3" id="KW-0963">Cytoplasm</keyword>
<protein>
    <recommendedName>
        <fullName evidence="2">Selenocysteine-specific elongation factor</fullName>
    </recommendedName>
    <alternativeName>
        <fullName evidence="7">SelB translation factor</fullName>
    </alternativeName>
</protein>